<evidence type="ECO:0000313" key="10">
    <source>
        <dbReference type="Proteomes" id="UP000283387"/>
    </source>
</evidence>
<keyword evidence="5" id="KW-0720">Serine protease</keyword>
<evidence type="ECO:0000256" key="1">
    <source>
        <dbReference type="ARBA" id="ARBA00001070"/>
    </source>
</evidence>
<name>A0A419VXC3_9BACT</name>
<dbReference type="Gene3D" id="3.40.50.1820">
    <property type="entry name" value="alpha/beta hydrolase"/>
    <property type="match status" value="1"/>
</dbReference>
<protein>
    <recommendedName>
        <fullName evidence="2">prolyl oligopeptidase</fullName>
        <ecNumber evidence="2">3.4.21.26</ecNumber>
    </recommendedName>
</protein>
<dbReference type="GO" id="GO:0006508">
    <property type="term" value="P:proteolysis"/>
    <property type="evidence" value="ECO:0007669"/>
    <property type="project" value="UniProtKB-KW"/>
</dbReference>
<gene>
    <name evidence="9" type="ORF">BC643_3875</name>
</gene>
<evidence type="ECO:0000256" key="3">
    <source>
        <dbReference type="ARBA" id="ARBA00022670"/>
    </source>
</evidence>
<dbReference type="RefSeq" id="WP_120274884.1">
    <property type="nucleotide sequence ID" value="NZ_RAPN01000003.1"/>
</dbReference>
<evidence type="ECO:0000256" key="5">
    <source>
        <dbReference type="ARBA" id="ARBA00022825"/>
    </source>
</evidence>
<comment type="catalytic activity">
    <reaction evidence="1">
        <text>Hydrolysis of Pro-|-Xaa &gt;&gt; Ala-|-Xaa in oligopeptides.</text>
        <dbReference type="EC" id="3.4.21.26"/>
    </reaction>
</comment>
<dbReference type="InterPro" id="IPR029058">
    <property type="entry name" value="AB_hydrolase_fold"/>
</dbReference>
<keyword evidence="6" id="KW-0732">Signal</keyword>
<dbReference type="SUPFAM" id="SSF53474">
    <property type="entry name" value="alpha/beta-Hydrolases"/>
    <property type="match status" value="1"/>
</dbReference>
<evidence type="ECO:0000259" key="8">
    <source>
        <dbReference type="Pfam" id="PF02897"/>
    </source>
</evidence>
<dbReference type="InterPro" id="IPR002470">
    <property type="entry name" value="Peptidase_S9A"/>
</dbReference>
<dbReference type="SUPFAM" id="SSF50993">
    <property type="entry name" value="Peptidase/esterase 'gauge' domain"/>
    <property type="match status" value="1"/>
</dbReference>
<feature type="domain" description="Peptidase S9A N-terminal" evidence="8">
    <location>
        <begin position="28"/>
        <end position="441"/>
    </location>
</feature>
<dbReference type="Pfam" id="PF00326">
    <property type="entry name" value="Peptidase_S9"/>
    <property type="match status" value="1"/>
</dbReference>
<dbReference type="Pfam" id="PF02897">
    <property type="entry name" value="Peptidase_S9_N"/>
    <property type="match status" value="1"/>
</dbReference>
<evidence type="ECO:0000256" key="2">
    <source>
        <dbReference type="ARBA" id="ARBA00011897"/>
    </source>
</evidence>
<organism evidence="9 10">
    <name type="scientific">Mangrovibacterium diazotrophicum</name>
    <dbReference type="NCBI Taxonomy" id="1261403"/>
    <lineage>
        <taxon>Bacteria</taxon>
        <taxon>Pseudomonadati</taxon>
        <taxon>Bacteroidota</taxon>
        <taxon>Bacteroidia</taxon>
        <taxon>Marinilabiliales</taxon>
        <taxon>Prolixibacteraceae</taxon>
        <taxon>Mangrovibacterium</taxon>
    </lineage>
</organism>
<dbReference type="Gene3D" id="2.130.10.120">
    <property type="entry name" value="Prolyl oligopeptidase, N-terminal domain"/>
    <property type="match status" value="1"/>
</dbReference>
<dbReference type="AlphaFoldDB" id="A0A419VXC3"/>
<dbReference type="InterPro" id="IPR001375">
    <property type="entry name" value="Peptidase_S9_cat"/>
</dbReference>
<dbReference type="PRINTS" id="PR00862">
    <property type="entry name" value="PROLIGOPTASE"/>
</dbReference>
<keyword evidence="4" id="KW-0378">Hydrolase</keyword>
<dbReference type="Proteomes" id="UP000283387">
    <property type="component" value="Unassembled WGS sequence"/>
</dbReference>
<feature type="signal peptide" evidence="6">
    <location>
        <begin position="1"/>
        <end position="23"/>
    </location>
</feature>
<accession>A0A419VXC3</accession>
<dbReference type="EC" id="3.4.21.26" evidence="2"/>
<keyword evidence="10" id="KW-1185">Reference proteome</keyword>
<dbReference type="InterPro" id="IPR051167">
    <property type="entry name" value="Prolyl_oligopep/macrocyclase"/>
</dbReference>
<dbReference type="PANTHER" id="PTHR42881">
    <property type="entry name" value="PROLYL ENDOPEPTIDASE"/>
    <property type="match status" value="1"/>
</dbReference>
<feature type="domain" description="Peptidase S9 prolyl oligopeptidase catalytic" evidence="7">
    <location>
        <begin position="513"/>
        <end position="720"/>
    </location>
</feature>
<dbReference type="EMBL" id="RAPN01000003">
    <property type="protein sequence ID" value="RKD87868.1"/>
    <property type="molecule type" value="Genomic_DNA"/>
</dbReference>
<proteinExistence type="predicted"/>
<dbReference type="GO" id="GO:0005829">
    <property type="term" value="C:cytosol"/>
    <property type="evidence" value="ECO:0007669"/>
    <property type="project" value="TreeGrafter"/>
</dbReference>
<dbReference type="PANTHER" id="PTHR42881:SF2">
    <property type="entry name" value="PROLYL ENDOPEPTIDASE"/>
    <property type="match status" value="1"/>
</dbReference>
<dbReference type="InterPro" id="IPR023302">
    <property type="entry name" value="Pept_S9A_N"/>
</dbReference>
<feature type="chain" id="PRO_5019170099" description="prolyl oligopeptidase" evidence="6">
    <location>
        <begin position="24"/>
        <end position="725"/>
    </location>
</feature>
<dbReference type="OrthoDB" id="9801421at2"/>
<sequence length="725" mass="80541">MKRRLLFPCLPLVSLMFFQISQAFGQIPPVAKIDNVEDEYWGVKVEDPYRYMENLDAPEVQAWIKGQADYAASILDTLPGREQLRERLHELYSGKPYSSGGYRMLENGKLFFLKRISGESLLKLYLRDGQGEDKLLVDPSLLSTSEGDHYSIADYTPSPDGNYLVYGLAKSGSEETVYHILDVSTGKALPETIDRIETAYNRPFWLPDDSGFFYSRRQLLAADAPETEIYKKTKVYFHQLNTDANSDQVIAGYELSDKMELSDVDFPSIYLAPNSDYAVVKIKHGDSNELTLYTAPVNTLLKSDIPWAKICDVEDEVTDYAVHLDDIYLQSAHKSPRFKIISTSLKNPDIATAEVIVPESKSVISTLASSFAALFVEVTDAGTDKLLQINYSAPDKVETIQIEDKALNLVGISPATNKILVRTSSWVQGPSVFSYDPTSRAYEKTDLIPPGKYDSSDDYVAEEVMAKSWDGTLVPLSILHKKGIKLNGKNPTLLEGYGSYGMVYNSFYSPGIIAWLEQGGVWAWAHIRGGGEYGKDWHMAGRMLNKPNTWKDFIACGEYLVEHGYTSSKMLAGQGGSAGGITIGRSITDRPDLFKAAIINVGLSDAIRMETTTNGIPNIQEFGTVKDEDGFKGLLAMSAYHHVKDGVEYPAVLITHGINDPRVTPWNSAKMTARLQAATSSNNPILFRVDYKAGHGIGSTLDQYIDQLADEYSFLLWQFGVDPTK</sequence>
<evidence type="ECO:0000256" key="6">
    <source>
        <dbReference type="SAM" id="SignalP"/>
    </source>
</evidence>
<evidence type="ECO:0000313" key="9">
    <source>
        <dbReference type="EMBL" id="RKD87868.1"/>
    </source>
</evidence>
<dbReference type="GO" id="GO:0070012">
    <property type="term" value="F:oligopeptidase activity"/>
    <property type="evidence" value="ECO:0007669"/>
    <property type="project" value="TreeGrafter"/>
</dbReference>
<comment type="caution">
    <text evidence="9">The sequence shown here is derived from an EMBL/GenBank/DDBJ whole genome shotgun (WGS) entry which is preliminary data.</text>
</comment>
<dbReference type="GO" id="GO:0004252">
    <property type="term" value="F:serine-type endopeptidase activity"/>
    <property type="evidence" value="ECO:0007669"/>
    <property type="project" value="UniProtKB-EC"/>
</dbReference>
<keyword evidence="3" id="KW-0645">Protease</keyword>
<evidence type="ECO:0000259" key="7">
    <source>
        <dbReference type="Pfam" id="PF00326"/>
    </source>
</evidence>
<evidence type="ECO:0000256" key="4">
    <source>
        <dbReference type="ARBA" id="ARBA00022801"/>
    </source>
</evidence>
<reference evidence="9 10" key="1">
    <citation type="submission" date="2018-09" db="EMBL/GenBank/DDBJ databases">
        <title>Genomic Encyclopedia of Archaeal and Bacterial Type Strains, Phase II (KMG-II): from individual species to whole genera.</title>
        <authorList>
            <person name="Goeker M."/>
        </authorList>
    </citation>
    <scope>NUCLEOTIDE SEQUENCE [LARGE SCALE GENOMIC DNA]</scope>
    <source>
        <strain evidence="9 10">DSM 27148</strain>
    </source>
</reference>